<dbReference type="InterPro" id="IPR003593">
    <property type="entry name" value="AAA+_ATPase"/>
</dbReference>
<evidence type="ECO:0000256" key="2">
    <source>
        <dbReference type="ARBA" id="ARBA00022741"/>
    </source>
</evidence>
<protein>
    <submittedName>
        <fullName evidence="5">ABC transporter ATP-binding protein</fullName>
    </submittedName>
</protein>
<dbReference type="PANTHER" id="PTHR42939">
    <property type="entry name" value="ABC TRANSPORTER ATP-BINDING PROTEIN ALBC-RELATED"/>
    <property type="match status" value="1"/>
</dbReference>
<keyword evidence="1" id="KW-0813">Transport</keyword>
<dbReference type="Proteomes" id="UP001218638">
    <property type="component" value="Chromosome"/>
</dbReference>
<evidence type="ECO:0000256" key="1">
    <source>
        <dbReference type="ARBA" id="ARBA00022448"/>
    </source>
</evidence>
<dbReference type="InterPro" id="IPR003439">
    <property type="entry name" value="ABC_transporter-like_ATP-bd"/>
</dbReference>
<dbReference type="PROSITE" id="PS50893">
    <property type="entry name" value="ABC_TRANSPORTER_2"/>
    <property type="match status" value="1"/>
</dbReference>
<gene>
    <name evidence="5" type="ORF">PXH66_20875</name>
</gene>
<dbReference type="Gene3D" id="3.40.50.300">
    <property type="entry name" value="P-loop containing nucleotide triphosphate hydrolases"/>
    <property type="match status" value="1"/>
</dbReference>
<accession>A0AAF0CNP9</accession>
<keyword evidence="2" id="KW-0547">Nucleotide-binding</keyword>
<dbReference type="SMART" id="SM00382">
    <property type="entry name" value="AAA"/>
    <property type="match status" value="1"/>
</dbReference>
<dbReference type="SUPFAM" id="SSF52540">
    <property type="entry name" value="P-loop containing nucleoside triphosphate hydrolases"/>
    <property type="match status" value="1"/>
</dbReference>
<evidence type="ECO:0000259" key="4">
    <source>
        <dbReference type="PROSITE" id="PS50893"/>
    </source>
</evidence>
<dbReference type="AlphaFoldDB" id="A0AAF0CNP9"/>
<evidence type="ECO:0000313" key="5">
    <source>
        <dbReference type="EMBL" id="WED64806.1"/>
    </source>
</evidence>
<proteinExistence type="predicted"/>
<dbReference type="InterPro" id="IPR051782">
    <property type="entry name" value="ABC_Transporter_VariousFunc"/>
</dbReference>
<feature type="domain" description="ABC transporter" evidence="4">
    <location>
        <begin position="4"/>
        <end position="230"/>
    </location>
</feature>
<name>A0AAF0CNP9_9BACT</name>
<sequence>MNAIETTGLTRRFWRHTAVDHIDLTVPTGTVNVLIGANGAGKTTLLKTMLNLLPPSAGHARVLGTDSRRLAPAELRRIGYVSENQKPPDHLTVAGLMAYWRPLYPQWDRTLEAKLLRNFDLPLDRKLGQLSRGMAMKAALASVLAYRPELLVLDEPFSGLDPLTRDQLVEGMLDLVSREGCTVLVSSHEIAEVETLADRLILLDHGHLKLTETADALRARFRQVEVSGTSVSVPARVWQMKREGTFTRYIDPQFDLHTTPAGARVTPLPLREIFIALLRQHSTTRPTGAIAS</sequence>
<dbReference type="InterPro" id="IPR027417">
    <property type="entry name" value="P-loop_NTPase"/>
</dbReference>
<evidence type="ECO:0000256" key="3">
    <source>
        <dbReference type="ARBA" id="ARBA00022840"/>
    </source>
</evidence>
<reference evidence="5" key="1">
    <citation type="submission" date="2023-03" db="EMBL/GenBank/DDBJ databases">
        <title>Lomoglobus Profundus gen. nov., sp. nov., a novel member of the phylum Verrucomicrobia, isolated from deep-marine sediment of South China Sea.</title>
        <authorList>
            <person name="Ahmad T."/>
            <person name="Ishaq S.E."/>
            <person name="Wang F."/>
        </authorList>
    </citation>
    <scope>NUCLEOTIDE SEQUENCE</scope>
    <source>
        <strain evidence="5">LMO-M01</strain>
    </source>
</reference>
<dbReference type="KEGG" id="slom:PXH66_20875"/>
<keyword evidence="6" id="KW-1185">Reference proteome</keyword>
<dbReference type="EMBL" id="CP119075">
    <property type="protein sequence ID" value="WED64806.1"/>
    <property type="molecule type" value="Genomic_DNA"/>
</dbReference>
<dbReference type="GO" id="GO:0005524">
    <property type="term" value="F:ATP binding"/>
    <property type="evidence" value="ECO:0007669"/>
    <property type="project" value="UniProtKB-KW"/>
</dbReference>
<organism evidence="5 6">
    <name type="scientific">Synoicihabitans lomoniglobus</name>
    <dbReference type="NCBI Taxonomy" id="2909285"/>
    <lineage>
        <taxon>Bacteria</taxon>
        <taxon>Pseudomonadati</taxon>
        <taxon>Verrucomicrobiota</taxon>
        <taxon>Opitutia</taxon>
        <taxon>Opitutales</taxon>
        <taxon>Opitutaceae</taxon>
        <taxon>Synoicihabitans</taxon>
    </lineage>
</organism>
<dbReference type="PANTHER" id="PTHR42939:SF1">
    <property type="entry name" value="ABC TRANSPORTER ATP-BINDING PROTEIN ALBC-RELATED"/>
    <property type="match status" value="1"/>
</dbReference>
<dbReference type="Pfam" id="PF00005">
    <property type="entry name" value="ABC_tran"/>
    <property type="match status" value="1"/>
</dbReference>
<dbReference type="CDD" id="cd03230">
    <property type="entry name" value="ABC_DR_subfamily_A"/>
    <property type="match status" value="1"/>
</dbReference>
<dbReference type="GO" id="GO:0016887">
    <property type="term" value="F:ATP hydrolysis activity"/>
    <property type="evidence" value="ECO:0007669"/>
    <property type="project" value="InterPro"/>
</dbReference>
<keyword evidence="3 5" id="KW-0067">ATP-binding</keyword>
<evidence type="ECO:0000313" key="6">
    <source>
        <dbReference type="Proteomes" id="UP001218638"/>
    </source>
</evidence>
<dbReference type="RefSeq" id="WP_330931931.1">
    <property type="nucleotide sequence ID" value="NZ_CP119075.1"/>
</dbReference>